<proteinExistence type="inferred from homology"/>
<dbReference type="InterPro" id="IPR027246">
    <property type="entry name" value="Porin_Euk/Tom40"/>
</dbReference>
<dbReference type="PANTHER" id="PTHR11743:SF69">
    <property type="entry name" value="PORIN DOMAIN, EUKARYOTIC PORIN_TOM40-RELATED"/>
    <property type="match status" value="1"/>
</dbReference>
<accession>A0A251RZ88</accession>
<evidence type="ECO:0000256" key="1">
    <source>
        <dbReference type="ARBA" id="ARBA00009624"/>
    </source>
</evidence>
<dbReference type="OMA" id="DIKSIHN"/>
<comment type="similarity">
    <text evidence="1">Belongs to the eukaryotic mitochondrial porin (TC 1.B.8.1) family.</text>
</comment>
<reference evidence="3" key="1">
    <citation type="journal article" date="2017" name="Nature">
        <title>The sunflower genome provides insights into oil metabolism, flowering and Asterid evolution.</title>
        <authorList>
            <person name="Badouin H."/>
            <person name="Gouzy J."/>
            <person name="Grassa C.J."/>
            <person name="Murat F."/>
            <person name="Staton S.E."/>
            <person name="Cottret L."/>
            <person name="Lelandais-Briere C."/>
            <person name="Owens G.L."/>
            <person name="Carrere S."/>
            <person name="Mayjonade B."/>
            <person name="Legrand L."/>
            <person name="Gill N."/>
            <person name="Kane N.C."/>
            <person name="Bowers J.E."/>
            <person name="Hubner S."/>
            <person name="Bellec A."/>
            <person name="Berard A."/>
            <person name="Berges H."/>
            <person name="Blanchet N."/>
            <person name="Boniface M.C."/>
            <person name="Brunel D."/>
            <person name="Catrice O."/>
            <person name="Chaidir N."/>
            <person name="Claudel C."/>
            <person name="Donnadieu C."/>
            <person name="Faraut T."/>
            <person name="Fievet G."/>
            <person name="Helmstetter N."/>
            <person name="King M."/>
            <person name="Knapp S.J."/>
            <person name="Lai Z."/>
            <person name="Le Paslier M.C."/>
            <person name="Lippi Y."/>
            <person name="Lorenzon L."/>
            <person name="Mandel J.R."/>
            <person name="Marage G."/>
            <person name="Marchand G."/>
            <person name="Marquand E."/>
            <person name="Bret-Mestries E."/>
            <person name="Morien E."/>
            <person name="Nambeesan S."/>
            <person name="Nguyen T."/>
            <person name="Pegot-Espagnet P."/>
            <person name="Pouilly N."/>
            <person name="Raftis F."/>
            <person name="Sallet E."/>
            <person name="Schiex T."/>
            <person name="Thomas J."/>
            <person name="Vandecasteele C."/>
            <person name="Vares D."/>
            <person name="Vear F."/>
            <person name="Vautrin S."/>
            <person name="Crespi M."/>
            <person name="Mangin B."/>
            <person name="Burke J.M."/>
            <person name="Salse J."/>
            <person name="Munos S."/>
            <person name="Vincourt P."/>
            <person name="Rieseberg L.H."/>
            <person name="Langlade N.B."/>
        </authorList>
    </citation>
    <scope>NUCLEOTIDE SEQUENCE [LARGE SCALE GENOMIC DNA]</scope>
    <source>
        <strain evidence="3">cv. SF193</strain>
    </source>
</reference>
<dbReference type="Pfam" id="PF01459">
    <property type="entry name" value="Porin_3"/>
    <property type="match status" value="1"/>
</dbReference>
<dbReference type="Proteomes" id="UP000215914">
    <property type="component" value="Chromosome 16"/>
</dbReference>
<keyword evidence="3" id="KW-1185">Reference proteome</keyword>
<sequence length="180" mass="19545">MLMLNVNIRLKLQYFDQHATLTSTMALNEAPTVGVSTTIGTPTIAIGAKAANEIFTSKLISFAVGINFNRPDSTASLVLGGNGDTIRALYRYRFDVLKKTAAAVEITRRLSANETDFVVGGCYVFSDQTMVNVKFDSCGKLGAILQRKIIPRSLVSLSSELDMKALHKTPKFGLSLVLKP</sequence>
<dbReference type="InParanoid" id="A0A251RZ88"/>
<evidence type="ECO:0000313" key="2">
    <source>
        <dbReference type="EMBL" id="OTF91649.1"/>
    </source>
</evidence>
<dbReference type="AlphaFoldDB" id="A0A251RZ88"/>
<dbReference type="EMBL" id="CM007905">
    <property type="protein sequence ID" value="OTF91649.1"/>
    <property type="molecule type" value="Genomic_DNA"/>
</dbReference>
<name>A0A251RZ88_HELAN</name>
<protein>
    <submittedName>
        <fullName evidence="2">Putative porin domain, Eukaryotic porin/Tom40</fullName>
    </submittedName>
</protein>
<dbReference type="PANTHER" id="PTHR11743">
    <property type="entry name" value="VOLTAGE-DEPENDENT ANION-SELECTIVE CHANNEL"/>
    <property type="match status" value="1"/>
</dbReference>
<dbReference type="GO" id="GO:0005741">
    <property type="term" value="C:mitochondrial outer membrane"/>
    <property type="evidence" value="ECO:0000318"/>
    <property type="project" value="GO_Central"/>
</dbReference>
<dbReference type="InterPro" id="IPR023614">
    <property type="entry name" value="Porin_dom_sf"/>
</dbReference>
<organism evidence="2 3">
    <name type="scientific">Helianthus annuus</name>
    <name type="common">Common sunflower</name>
    <dbReference type="NCBI Taxonomy" id="4232"/>
    <lineage>
        <taxon>Eukaryota</taxon>
        <taxon>Viridiplantae</taxon>
        <taxon>Streptophyta</taxon>
        <taxon>Embryophyta</taxon>
        <taxon>Tracheophyta</taxon>
        <taxon>Spermatophyta</taxon>
        <taxon>Magnoliopsida</taxon>
        <taxon>eudicotyledons</taxon>
        <taxon>Gunneridae</taxon>
        <taxon>Pentapetalae</taxon>
        <taxon>asterids</taxon>
        <taxon>campanulids</taxon>
        <taxon>Asterales</taxon>
        <taxon>Asteraceae</taxon>
        <taxon>Asteroideae</taxon>
        <taxon>Heliantheae alliance</taxon>
        <taxon>Heliantheae</taxon>
        <taxon>Helianthus</taxon>
    </lineage>
</organism>
<dbReference type="GO" id="GO:0008308">
    <property type="term" value="F:voltage-gated monoatomic anion channel activity"/>
    <property type="evidence" value="ECO:0000318"/>
    <property type="project" value="GO_Central"/>
</dbReference>
<dbReference type="STRING" id="4232.A0A251RZ88"/>
<evidence type="ECO:0000313" key="3">
    <source>
        <dbReference type="Proteomes" id="UP000215914"/>
    </source>
</evidence>
<dbReference type="Gene3D" id="2.40.160.10">
    <property type="entry name" value="Porin"/>
    <property type="match status" value="1"/>
</dbReference>
<gene>
    <name evidence="2" type="ORF">HannXRQ_Chr16g0513111</name>
</gene>
<dbReference type="InterPro" id="IPR001925">
    <property type="entry name" value="Porin_Euk"/>
</dbReference>